<feature type="transmembrane region" description="Helical" evidence="7">
    <location>
        <begin position="1047"/>
        <end position="1071"/>
    </location>
</feature>
<dbReference type="KEGG" id="cre:CHLRE_02g110800v5"/>
<comment type="similarity">
    <text evidence="2">Belongs to the major facilitator superfamily. Nitrate/nitrite porter (TC 2.A.1.8) family.</text>
</comment>
<feature type="transmembrane region" description="Helical" evidence="7">
    <location>
        <begin position="1836"/>
        <end position="1855"/>
    </location>
</feature>
<protein>
    <recommendedName>
        <fullName evidence="10">Major facilitator superfamily (MFS) profile domain-containing protein</fullName>
    </recommendedName>
</protein>
<dbReference type="Gramene" id="PNW87143">
    <property type="protein sequence ID" value="PNW87143"/>
    <property type="gene ID" value="CHLRE_02g110800v5"/>
</dbReference>
<feature type="compositionally biased region" description="Low complexity" evidence="6">
    <location>
        <begin position="1702"/>
        <end position="1713"/>
    </location>
</feature>
<feature type="region of interest" description="Disordered" evidence="6">
    <location>
        <begin position="201"/>
        <end position="257"/>
    </location>
</feature>
<proteinExistence type="inferred from homology"/>
<evidence type="ECO:0000313" key="9">
    <source>
        <dbReference type="Proteomes" id="UP000006906"/>
    </source>
</evidence>
<dbReference type="Pfam" id="PF07690">
    <property type="entry name" value="MFS_1"/>
    <property type="match status" value="1"/>
</dbReference>
<dbReference type="GO" id="GO:0015112">
    <property type="term" value="F:nitrate transmembrane transporter activity"/>
    <property type="evidence" value="ECO:0000318"/>
    <property type="project" value="GO_Central"/>
</dbReference>
<feature type="transmembrane region" description="Helical" evidence="7">
    <location>
        <begin position="979"/>
        <end position="1002"/>
    </location>
</feature>
<feature type="region of interest" description="Disordered" evidence="6">
    <location>
        <begin position="1555"/>
        <end position="1589"/>
    </location>
</feature>
<sequence length="2055" mass="201009">MSVTRQGSRGVALNGPGGVRPGPTSPMLPTTSPSRTPPASGTGMYAAAPGASDRGLGPTSGAQKGLGLGNLPLNLPSGGAAGGSTQHDALEVSRRTLSLTPFKGRRRASTLALELASANGAGGFGGYGIGGGSAAASPHIGPGSPLFGAASSHALFRRGGGGGGDGGGAGGGGSSGPSTGRVTGSRGGEWHNFYSYGQVPDSALAPASPRSPLPPNRTSAAATSASQQSPSPIRRAEPSSTAMAAAGSSNGWNVPRHVSAGDGATAGGRELAMASGSVVAADAYGGGGSAAGDAALLATSSAGGLAGLESQSPSGTASGGGAHSPGVSTSGTGGRHRQQQQLQVPLQQTSSVDAPGPSSLLGSRSHARKAFARARGSVPGSFGVTSLAASGGSLDSVSFHVDATSAAGAAVAVILGPPQAEQNQAQHAGQHASGLVAGASADVPMLPSLNILVAQQMQLQHHDPHRAGAGAVAVASRAPVSPGPQSNNTTGGPGGGTRPSGGSGGTGPGGAGQAPNSFNIYGSSMPLMPPAPISSYANSHSRVSQVSVGASAYSSTGLPHYINATAVAPSTTPTATGAAAVAAAGHMLLVQASGASATVARATEASEGATAAAAAAAAVAAAGQQQQQQQPASPTSAQPGAVQQAYVTRGPFSGGSLHGGSVFYGAGAGARGGAAGGATSSVRNSSSVHGGGAYLTTTGGSNVMTSGGGLLYAGASMAGNLLYTTSGAAAGPAYVTHAVRTSTHNCRAPSIGGNSISSAATTMAHHRAGAAGGGHMGGGLDGMLLQPPRPPGPATTVGRTTATTGGGRATAMRAGIITCNPALLEDGASLYGSGGGRAGGGGGADVGSAGGGGAAGLFGRSEAAVSLSTVTTKSHQFRPTRIAGPAMKAFHLAWAALLLTFVSSFAPAALSPIIAADLHLSKPVLAVAGAMSLLSSFVTRVLMGGWVRRYGPRYCQAVALLLTAPALACTSLVRNAAGFVAARAAIGTGLATFVSSNFWVVLMFDSSVLGAAAATCTSWGNAGSGVSLLLMPLLYQAMLKVYNGDVGSAWSAVFYFPAGAHLLLGALTLLFGQDTALGDFLDFDSASDDLPGGAMLAAAGGGSYHNPKAFKTAEPDVAPATPPAQLQARRRQKQQPAQSPQLLLPTKQFSAPPQVEPQPPAALRSEAAVGPSMPLPQPQQCAAAQPIIAPVRSAAAATATGGVATAGTGHGTKRGSSSSGAPERGSGGARMAAAAAAAGVSGAQPIPGCGHGRGPGGLEDEDPSMHDLPQRLPSASLRGWRAASARQMSLRRLDAGGGACGGGGAAGTSFLQQARGPPRVSQRELPPPAASAYDEDDVMFDDGEPIFLLAGMDTGGGMPERIEEHSETLACASGSTGRNAAAGDGSPQQQACGAGSSSAQHAGAYGHGAPEGRRATGSAAGPVAEGLEEPAAGAVDEPDAPEATLEIELLPADNTAAGDDEAGAHDEREAGGGGAASSEAASSQQPAKTSACFPPPHLQVPPSPVAALTAAFVAGGIASPFRTAAAAHGEPGKVGSSVPPAAPFRTAVTIPVQSRAGAVAGTSRPPGTEADIRRRQSTSHSGAAAPYSAGGPSPAAALAAAATRGALGAVAGTAAGGVHATAPGGGGLPTAAGSFTPAAVAATTAEGVPPASSGAVGGAHAAYLNLVRGRLSQGGAIKAAAAAAAAATGNNAGKSRGQQHQGLLAGAAAAPGASPVTHVGPGGGTDDPSHHPRWSNNNAPAGGLSGDQQQLGSAPQAVKAGGSAVREGAQSLLPAPRPPKHHHALGLGLHEAYQLYSMACRNYRCLLLALNYGYNFGAQLALYNVLSIYLYERYGMSLLGAGALAAMPGLLNVFSRVSGSLLSGLVCRHFGMRGRLWLLWVTQTAGGLCCVGLGLCGGGQAGLGATGVLLLLFGLCTQIAAGTTSTVLPYVSFRAFAAVLGVTSAGGQLGGVVLLLAFFVTTSLSYQQGILWMGVAIIVVSLSVAAIRFPMWGGMLAGPDTRYGGVQEEQYYISEWTAEEQARGDALPALMFALHARSERSGWDYFIEKRSLARV</sequence>
<dbReference type="GO" id="GO:0005886">
    <property type="term" value="C:plasma membrane"/>
    <property type="evidence" value="ECO:0000318"/>
    <property type="project" value="GO_Central"/>
</dbReference>
<feature type="compositionally biased region" description="Low complexity" evidence="6">
    <location>
        <begin position="1134"/>
        <end position="1145"/>
    </location>
</feature>
<feature type="transmembrane region" description="Helical" evidence="7">
    <location>
        <begin position="1876"/>
        <end position="1895"/>
    </location>
</feature>
<dbReference type="PaxDb" id="3055-EDP07627"/>
<reference evidence="8 9" key="1">
    <citation type="journal article" date="2007" name="Science">
        <title>The Chlamydomonas genome reveals the evolution of key animal and plant functions.</title>
        <authorList>
            <person name="Merchant S.S."/>
            <person name="Prochnik S.E."/>
            <person name="Vallon O."/>
            <person name="Harris E.H."/>
            <person name="Karpowicz S.J."/>
            <person name="Witman G.B."/>
            <person name="Terry A."/>
            <person name="Salamov A."/>
            <person name="Fritz-Laylin L.K."/>
            <person name="Marechal-Drouard L."/>
            <person name="Marshall W.F."/>
            <person name="Qu L.H."/>
            <person name="Nelson D.R."/>
            <person name="Sanderfoot A.A."/>
            <person name="Spalding M.H."/>
            <person name="Kapitonov V.V."/>
            <person name="Ren Q."/>
            <person name="Ferris P."/>
            <person name="Lindquist E."/>
            <person name="Shapiro H."/>
            <person name="Lucas S.M."/>
            <person name="Grimwood J."/>
            <person name="Schmutz J."/>
            <person name="Cardol P."/>
            <person name="Cerutti H."/>
            <person name="Chanfreau G."/>
            <person name="Chen C.L."/>
            <person name="Cognat V."/>
            <person name="Croft M.T."/>
            <person name="Dent R."/>
            <person name="Dutcher S."/>
            <person name="Fernandez E."/>
            <person name="Fukuzawa H."/>
            <person name="Gonzalez-Ballester D."/>
            <person name="Gonzalez-Halphen D."/>
            <person name="Hallmann A."/>
            <person name="Hanikenne M."/>
            <person name="Hippler M."/>
            <person name="Inwood W."/>
            <person name="Jabbari K."/>
            <person name="Kalanon M."/>
            <person name="Kuras R."/>
            <person name="Lefebvre P.A."/>
            <person name="Lemaire S.D."/>
            <person name="Lobanov A.V."/>
            <person name="Lohr M."/>
            <person name="Manuell A."/>
            <person name="Meier I."/>
            <person name="Mets L."/>
            <person name="Mittag M."/>
            <person name="Mittelmeier T."/>
            <person name="Moroney J.V."/>
            <person name="Moseley J."/>
            <person name="Napoli C."/>
            <person name="Nedelcu A.M."/>
            <person name="Niyogi K."/>
            <person name="Novoselov S.V."/>
            <person name="Paulsen I.T."/>
            <person name="Pazour G."/>
            <person name="Purton S."/>
            <person name="Ral J.P."/>
            <person name="Riano-Pachon D.M."/>
            <person name="Riekhof W."/>
            <person name="Rymarquis L."/>
            <person name="Schroda M."/>
            <person name="Stern D."/>
            <person name="Umen J."/>
            <person name="Willows R."/>
            <person name="Wilson N."/>
            <person name="Zimmer S.L."/>
            <person name="Allmer J."/>
            <person name="Balk J."/>
            <person name="Bisova K."/>
            <person name="Chen C.J."/>
            <person name="Elias M."/>
            <person name="Gendler K."/>
            <person name="Hauser C."/>
            <person name="Lamb M.R."/>
            <person name="Ledford H."/>
            <person name="Long J.C."/>
            <person name="Minagawa J."/>
            <person name="Page M.D."/>
            <person name="Pan J."/>
            <person name="Pootakham W."/>
            <person name="Roje S."/>
            <person name="Rose A."/>
            <person name="Stahlberg E."/>
            <person name="Terauchi A.M."/>
            <person name="Yang P."/>
            <person name="Ball S."/>
            <person name="Bowler C."/>
            <person name="Dieckmann C.L."/>
            <person name="Gladyshev V.N."/>
            <person name="Green P."/>
            <person name="Jorgensen R."/>
            <person name="Mayfield S."/>
            <person name="Mueller-Roeber B."/>
            <person name="Rajamani S."/>
            <person name="Sayre R.T."/>
            <person name="Brokstein P."/>
            <person name="Dubchak I."/>
            <person name="Goodstein D."/>
            <person name="Hornick L."/>
            <person name="Huang Y.W."/>
            <person name="Jhaveri J."/>
            <person name="Luo Y."/>
            <person name="Martinez D."/>
            <person name="Ngau W.C."/>
            <person name="Otillar B."/>
            <person name="Poliakov A."/>
            <person name="Porter A."/>
            <person name="Szajkowski L."/>
            <person name="Werner G."/>
            <person name="Zhou K."/>
            <person name="Grigoriev I.V."/>
            <person name="Rokhsar D.S."/>
            <person name="Grossman A.R."/>
        </authorList>
    </citation>
    <scope>NUCLEOTIDE SEQUENCE [LARGE SCALE GENOMIC DNA]</scope>
    <source>
        <strain evidence="9">CC-503</strain>
    </source>
</reference>
<feature type="compositionally biased region" description="Polar residues" evidence="6">
    <location>
        <begin position="1691"/>
        <end position="1701"/>
    </location>
</feature>
<feature type="compositionally biased region" description="Low complexity" evidence="6">
    <location>
        <begin position="467"/>
        <end position="490"/>
    </location>
</feature>
<evidence type="ECO:0000256" key="3">
    <source>
        <dbReference type="ARBA" id="ARBA00022692"/>
    </source>
</evidence>
<evidence type="ECO:0000256" key="6">
    <source>
        <dbReference type="SAM" id="MobiDB-lite"/>
    </source>
</evidence>
<dbReference type="OrthoDB" id="550432at2759"/>
<feature type="region of interest" description="Disordered" evidence="6">
    <location>
        <begin position="1374"/>
        <end position="1420"/>
    </location>
</feature>
<evidence type="ECO:0000256" key="1">
    <source>
        <dbReference type="ARBA" id="ARBA00004141"/>
    </source>
</evidence>
<dbReference type="InterPro" id="IPR044772">
    <property type="entry name" value="NO3_transporter"/>
</dbReference>
<keyword evidence="3 7" id="KW-0812">Transmembrane</keyword>
<dbReference type="Gene3D" id="1.20.1250.20">
    <property type="entry name" value="MFS general substrate transporter like domains"/>
    <property type="match status" value="2"/>
</dbReference>
<feature type="transmembrane region" description="Helical" evidence="7">
    <location>
        <begin position="954"/>
        <end position="973"/>
    </location>
</feature>
<dbReference type="InterPro" id="IPR036259">
    <property type="entry name" value="MFS_trans_sf"/>
</dbReference>
<feature type="compositionally biased region" description="Polar residues" evidence="6">
    <location>
        <begin position="238"/>
        <end position="252"/>
    </location>
</feature>
<dbReference type="PANTHER" id="PTHR23515">
    <property type="entry name" value="HIGH-AFFINITY NITRATE TRANSPORTER 2.3"/>
    <property type="match status" value="1"/>
</dbReference>
<evidence type="ECO:0000256" key="5">
    <source>
        <dbReference type="ARBA" id="ARBA00023136"/>
    </source>
</evidence>
<evidence type="ECO:0000256" key="2">
    <source>
        <dbReference type="ARBA" id="ARBA00008432"/>
    </source>
</evidence>
<name>A0A2K3E302_CHLRE</name>
<feature type="transmembrane region" description="Helical" evidence="7">
    <location>
        <begin position="892"/>
        <end position="914"/>
    </location>
</feature>
<feature type="region of interest" description="Disordered" evidence="6">
    <location>
        <begin position="460"/>
        <end position="518"/>
    </location>
</feature>
<feature type="region of interest" description="Disordered" evidence="6">
    <location>
        <begin position="307"/>
        <end position="367"/>
    </location>
</feature>
<dbReference type="GO" id="GO:0015706">
    <property type="term" value="P:nitrate transmembrane transport"/>
    <property type="evidence" value="ECO:0000318"/>
    <property type="project" value="GO_Central"/>
</dbReference>
<accession>A0A2K3E302</accession>
<feature type="transmembrane region" description="Helical" evidence="7">
    <location>
        <begin position="1009"/>
        <end position="1035"/>
    </location>
</feature>
<feature type="compositionally biased region" description="Low complexity" evidence="6">
    <location>
        <begin position="21"/>
        <end position="43"/>
    </location>
</feature>
<feature type="compositionally biased region" description="Low complexity" evidence="6">
    <location>
        <begin position="339"/>
        <end position="348"/>
    </location>
</feature>
<evidence type="ECO:0000256" key="7">
    <source>
        <dbReference type="SAM" id="Phobius"/>
    </source>
</evidence>
<feature type="region of interest" description="Disordered" evidence="6">
    <location>
        <begin position="1108"/>
        <end position="1177"/>
    </location>
</feature>
<feature type="compositionally biased region" description="Gly residues" evidence="6">
    <location>
        <begin position="158"/>
        <end position="175"/>
    </location>
</feature>
<dbReference type="EMBL" id="CM008963">
    <property type="protein sequence ID" value="PNW87143.1"/>
    <property type="molecule type" value="Genomic_DNA"/>
</dbReference>
<keyword evidence="5 7" id="KW-0472">Membrane</keyword>
<feature type="compositionally biased region" description="Low complexity" evidence="6">
    <location>
        <begin position="218"/>
        <end position="232"/>
    </location>
</feature>
<dbReference type="STRING" id="3055.A0A2K3E302"/>
<keyword evidence="4 7" id="KW-1133">Transmembrane helix</keyword>
<feature type="compositionally biased region" description="Low complexity" evidence="6">
    <location>
        <begin position="1229"/>
        <end position="1248"/>
    </location>
</feature>
<feature type="region of interest" description="Disordered" evidence="6">
    <location>
        <begin position="1"/>
        <end position="68"/>
    </location>
</feature>
<dbReference type="InParanoid" id="A0A2K3E302"/>
<feature type="transmembrane region" description="Helical" evidence="7">
    <location>
        <begin position="1901"/>
        <end position="1921"/>
    </location>
</feature>
<dbReference type="GeneID" id="5725482"/>
<gene>
    <name evidence="8" type="ORF">CHLRE_02g110800v5</name>
</gene>
<feature type="transmembrane region" description="Helical" evidence="7">
    <location>
        <begin position="1933"/>
        <end position="1958"/>
    </location>
</feature>
<dbReference type="RefSeq" id="XP_042927511.1">
    <property type="nucleotide sequence ID" value="XM_043059877.1"/>
</dbReference>
<evidence type="ECO:0000256" key="4">
    <source>
        <dbReference type="ARBA" id="ARBA00022989"/>
    </source>
</evidence>
<organism evidence="8 9">
    <name type="scientific">Chlamydomonas reinhardtii</name>
    <name type="common">Chlamydomonas smithii</name>
    <dbReference type="NCBI Taxonomy" id="3055"/>
    <lineage>
        <taxon>Eukaryota</taxon>
        <taxon>Viridiplantae</taxon>
        <taxon>Chlorophyta</taxon>
        <taxon>core chlorophytes</taxon>
        <taxon>Chlorophyceae</taxon>
        <taxon>CS clade</taxon>
        <taxon>Chlamydomonadales</taxon>
        <taxon>Chlamydomonadaceae</taxon>
        <taxon>Chlamydomonas</taxon>
    </lineage>
</organism>
<comment type="subcellular location">
    <subcellularLocation>
        <location evidence="1">Membrane</location>
        <topology evidence="1">Multi-pass membrane protein</topology>
    </subcellularLocation>
</comment>
<feature type="compositionally biased region" description="Low complexity" evidence="6">
    <location>
        <begin position="1385"/>
        <end position="1408"/>
    </location>
</feature>
<evidence type="ECO:0000313" key="8">
    <source>
        <dbReference type="EMBL" id="PNW87143.1"/>
    </source>
</evidence>
<keyword evidence="9" id="KW-1185">Reference proteome</keyword>
<feature type="transmembrane region" description="Helical" evidence="7">
    <location>
        <begin position="1970"/>
        <end position="1989"/>
    </location>
</feature>
<feature type="region of interest" description="Disordered" evidence="6">
    <location>
        <begin position="1306"/>
        <end position="1336"/>
    </location>
</feature>
<feature type="region of interest" description="Disordered" evidence="6">
    <location>
        <begin position="1455"/>
        <end position="1496"/>
    </location>
</feature>
<feature type="region of interest" description="Disordered" evidence="6">
    <location>
        <begin position="1202"/>
        <end position="1264"/>
    </location>
</feature>
<feature type="compositionally biased region" description="Gly residues" evidence="6">
    <location>
        <begin position="491"/>
        <end position="512"/>
    </location>
</feature>
<feature type="transmembrane region" description="Helical" evidence="7">
    <location>
        <begin position="920"/>
        <end position="942"/>
    </location>
</feature>
<feature type="region of interest" description="Disordered" evidence="6">
    <location>
        <begin position="1691"/>
        <end position="1760"/>
    </location>
</feature>
<feature type="region of interest" description="Disordered" evidence="6">
    <location>
        <begin position="157"/>
        <end position="189"/>
    </location>
</feature>
<dbReference type="InterPro" id="IPR011701">
    <property type="entry name" value="MFS"/>
</dbReference>
<dbReference type="SUPFAM" id="SSF103473">
    <property type="entry name" value="MFS general substrate transporter"/>
    <property type="match status" value="2"/>
</dbReference>
<dbReference type="Proteomes" id="UP000006906">
    <property type="component" value="Chromosome 2"/>
</dbReference>
<evidence type="ECO:0008006" key="10">
    <source>
        <dbReference type="Google" id="ProtNLM"/>
    </source>
</evidence>